<keyword evidence="3" id="KW-0547">Nucleotide-binding</keyword>
<feature type="transmembrane region" description="Helical" evidence="7">
    <location>
        <begin position="245"/>
        <end position="265"/>
    </location>
</feature>
<feature type="domain" description="ABC transmembrane type-1" evidence="9">
    <location>
        <begin position="133"/>
        <end position="412"/>
    </location>
</feature>
<dbReference type="PROSITE" id="PS50893">
    <property type="entry name" value="ABC_TRANSPORTER_2"/>
    <property type="match status" value="1"/>
</dbReference>
<evidence type="ECO:0000313" key="10">
    <source>
        <dbReference type="EMBL" id="GAA4651691.1"/>
    </source>
</evidence>
<reference evidence="11" key="1">
    <citation type="journal article" date="2019" name="Int. J. Syst. Evol. Microbiol.">
        <title>The Global Catalogue of Microorganisms (GCM) 10K type strain sequencing project: providing services to taxonomists for standard genome sequencing and annotation.</title>
        <authorList>
            <consortium name="The Broad Institute Genomics Platform"/>
            <consortium name="The Broad Institute Genome Sequencing Center for Infectious Disease"/>
            <person name="Wu L."/>
            <person name="Ma J."/>
        </authorList>
    </citation>
    <scope>NUCLEOTIDE SEQUENCE [LARGE SCALE GENOMIC DNA]</scope>
    <source>
        <strain evidence="11">JCM 17805</strain>
    </source>
</reference>
<evidence type="ECO:0000259" key="9">
    <source>
        <dbReference type="PROSITE" id="PS50929"/>
    </source>
</evidence>
<proteinExistence type="predicted"/>
<dbReference type="SUPFAM" id="SSF90123">
    <property type="entry name" value="ABC transporter transmembrane region"/>
    <property type="match status" value="1"/>
</dbReference>
<sequence>MMVEGASRLDAAALAGIAECVGLTARCESLSMTDLLKQGASFPVIAMLNNGNTVVVSGVRQKAQGELVLLVLDPLADQKVHLMEISEAAFASVWTGEVVKLQPKLQISADHKAFGVRWLFEQIAAPRGVLTHIFILSLLLHCLVFVVPVFTMAVFDKVIGYQGYATLHVLFVGAVIALLFSGVFGYLRTLLIQYAAGRLDVLLAERIASGLFRLPLSFFKKLPTGGLIRQVQESDRIREFITGNLLFTLIEFTAIVVLLPVMFMFSWQLTLLVLGFAVLIGLNALVAMGASRRTVDLLYRAEDDRQSLIAETLSGVETVRALAQESRIKRRWLSKSAEIVRLNRQTGLTTGLVSESGGLLQKLMQLTIIWYGAQQVLAGGLSIGVLIAFNIMAGRIAGPLVQLAGMPGRLQQVRQSLSTLGTLLNQPPERLRTSGVTAPVKGRIEFRQVSFSYTPEVPGILKAVSFQIAAGMKVAVVGASGSGKSTVARLMAGLYRPGKGQVLIDGINLPEYEPAYLRSRMGIVLQESFLFRGTVQENIAACAPHAGLNEIMEAARIAGAHAFIETLPQGYDTVLDEQGANLSGGQRQRLCIARAILHDPAMLLLDEATSALDPATADQLEENLDRLASGRTLVMVTHRQSLLQAMDKILLVEQGEVRAIGRHDELLASTPSYRLLWQRQVAGEPV</sequence>
<feature type="transmembrane region" description="Helical" evidence="7">
    <location>
        <begin position="368"/>
        <end position="393"/>
    </location>
</feature>
<evidence type="ECO:0000256" key="5">
    <source>
        <dbReference type="ARBA" id="ARBA00022989"/>
    </source>
</evidence>
<dbReference type="SUPFAM" id="SSF52540">
    <property type="entry name" value="P-loop containing nucleoside triphosphate hydrolases"/>
    <property type="match status" value="1"/>
</dbReference>
<dbReference type="InterPro" id="IPR003439">
    <property type="entry name" value="ABC_transporter-like_ATP-bd"/>
</dbReference>
<dbReference type="PANTHER" id="PTHR43394">
    <property type="entry name" value="ATP-DEPENDENT PERMEASE MDL1, MITOCHONDRIAL"/>
    <property type="match status" value="1"/>
</dbReference>
<evidence type="ECO:0000256" key="1">
    <source>
        <dbReference type="ARBA" id="ARBA00004651"/>
    </source>
</evidence>
<dbReference type="InterPro" id="IPR036640">
    <property type="entry name" value="ABC1_TM_sf"/>
</dbReference>
<evidence type="ECO:0000256" key="3">
    <source>
        <dbReference type="ARBA" id="ARBA00022741"/>
    </source>
</evidence>
<dbReference type="InterPro" id="IPR017871">
    <property type="entry name" value="ABC_transporter-like_CS"/>
</dbReference>
<dbReference type="InterPro" id="IPR011527">
    <property type="entry name" value="ABC1_TM_dom"/>
</dbReference>
<feature type="transmembrane region" description="Helical" evidence="7">
    <location>
        <begin position="133"/>
        <end position="155"/>
    </location>
</feature>
<feature type="domain" description="ABC transporter" evidence="8">
    <location>
        <begin position="444"/>
        <end position="679"/>
    </location>
</feature>
<evidence type="ECO:0000256" key="7">
    <source>
        <dbReference type="SAM" id="Phobius"/>
    </source>
</evidence>
<keyword evidence="4" id="KW-0067">ATP-binding</keyword>
<comment type="caution">
    <text evidence="10">The sequence shown here is derived from an EMBL/GenBank/DDBJ whole genome shotgun (WGS) entry which is preliminary data.</text>
</comment>
<dbReference type="InterPro" id="IPR003593">
    <property type="entry name" value="AAA+_ATPase"/>
</dbReference>
<dbReference type="PANTHER" id="PTHR43394:SF1">
    <property type="entry name" value="ATP-BINDING CASSETTE SUB-FAMILY B MEMBER 10, MITOCHONDRIAL"/>
    <property type="match status" value="1"/>
</dbReference>
<comment type="subcellular location">
    <subcellularLocation>
        <location evidence="1">Cell membrane</location>
        <topology evidence="1">Multi-pass membrane protein</topology>
    </subcellularLocation>
</comment>
<gene>
    <name evidence="10" type="ORF">GCM10023116_39750</name>
</gene>
<evidence type="ECO:0000313" key="11">
    <source>
        <dbReference type="Proteomes" id="UP001500604"/>
    </source>
</evidence>
<accession>A0ABP8V7B2</accession>
<dbReference type="SMART" id="SM00382">
    <property type="entry name" value="AAA"/>
    <property type="match status" value="1"/>
</dbReference>
<protein>
    <submittedName>
        <fullName evidence="10">Peptidase domain-containing ABC transporter</fullName>
    </submittedName>
</protein>
<dbReference type="EMBL" id="BAABFL010000460">
    <property type="protein sequence ID" value="GAA4651691.1"/>
    <property type="molecule type" value="Genomic_DNA"/>
</dbReference>
<dbReference type="Pfam" id="PF00664">
    <property type="entry name" value="ABC_membrane"/>
    <property type="match status" value="1"/>
</dbReference>
<dbReference type="Gene3D" id="1.20.1560.10">
    <property type="entry name" value="ABC transporter type 1, transmembrane domain"/>
    <property type="match status" value="1"/>
</dbReference>
<dbReference type="PROSITE" id="PS50929">
    <property type="entry name" value="ABC_TM1F"/>
    <property type="match status" value="1"/>
</dbReference>
<evidence type="ECO:0000256" key="6">
    <source>
        <dbReference type="ARBA" id="ARBA00023136"/>
    </source>
</evidence>
<dbReference type="InterPro" id="IPR027417">
    <property type="entry name" value="P-loop_NTPase"/>
</dbReference>
<feature type="transmembrane region" description="Helical" evidence="7">
    <location>
        <begin position="271"/>
        <end position="290"/>
    </location>
</feature>
<keyword evidence="11" id="KW-1185">Reference proteome</keyword>
<evidence type="ECO:0000256" key="4">
    <source>
        <dbReference type="ARBA" id="ARBA00022840"/>
    </source>
</evidence>
<dbReference type="Gene3D" id="3.40.50.300">
    <property type="entry name" value="P-loop containing nucleotide triphosphate hydrolases"/>
    <property type="match status" value="1"/>
</dbReference>
<dbReference type="Gene3D" id="3.90.70.10">
    <property type="entry name" value="Cysteine proteinases"/>
    <property type="match status" value="1"/>
</dbReference>
<feature type="transmembrane region" description="Helical" evidence="7">
    <location>
        <begin position="167"/>
        <end position="187"/>
    </location>
</feature>
<evidence type="ECO:0000259" key="8">
    <source>
        <dbReference type="PROSITE" id="PS50893"/>
    </source>
</evidence>
<organism evidence="10 11">
    <name type="scientific">Kistimonas scapharcae</name>
    <dbReference type="NCBI Taxonomy" id="1036133"/>
    <lineage>
        <taxon>Bacteria</taxon>
        <taxon>Pseudomonadati</taxon>
        <taxon>Pseudomonadota</taxon>
        <taxon>Gammaproteobacteria</taxon>
        <taxon>Oceanospirillales</taxon>
        <taxon>Endozoicomonadaceae</taxon>
        <taxon>Kistimonas</taxon>
    </lineage>
</organism>
<keyword evidence="6 7" id="KW-0472">Membrane</keyword>
<dbReference type="Proteomes" id="UP001500604">
    <property type="component" value="Unassembled WGS sequence"/>
</dbReference>
<dbReference type="PROSITE" id="PS00211">
    <property type="entry name" value="ABC_TRANSPORTER_1"/>
    <property type="match status" value="1"/>
</dbReference>
<evidence type="ECO:0000256" key="2">
    <source>
        <dbReference type="ARBA" id="ARBA00022692"/>
    </source>
</evidence>
<name>A0ABP8V7B2_9GAMM</name>
<keyword evidence="2 7" id="KW-0812">Transmembrane</keyword>
<keyword evidence="5 7" id="KW-1133">Transmembrane helix</keyword>
<dbReference type="InterPro" id="IPR039421">
    <property type="entry name" value="Type_1_exporter"/>
</dbReference>
<dbReference type="Pfam" id="PF00005">
    <property type="entry name" value="ABC_tran"/>
    <property type="match status" value="1"/>
</dbReference>